<keyword evidence="10 17" id="KW-0520">NAD</keyword>
<dbReference type="EMBL" id="CP033169">
    <property type="protein sequence ID" value="AYO31484.1"/>
    <property type="molecule type" value="Genomic_DNA"/>
</dbReference>
<protein>
    <recommendedName>
        <fullName evidence="19">Bifunctional NAD(P)H-hydrate repair enzyme</fullName>
    </recommendedName>
    <alternativeName>
        <fullName evidence="19">Nicotinamide nucleotide repair protein</fullName>
    </alternativeName>
    <domain>
        <recommendedName>
            <fullName evidence="19">ADP-dependent (S)-NAD(P)H-hydrate dehydratase</fullName>
            <ecNumber evidence="19">4.2.1.136</ecNumber>
        </recommendedName>
        <alternativeName>
            <fullName evidence="19">ADP-dependent NAD(P)HX dehydratase</fullName>
        </alternativeName>
    </domain>
    <domain>
        <recommendedName>
            <fullName evidence="19">NAD(P)H-hydrate epimerase</fullName>
            <ecNumber evidence="19">5.1.99.6</ecNumber>
        </recommendedName>
    </domain>
</protein>
<evidence type="ECO:0000256" key="16">
    <source>
        <dbReference type="ARBA" id="ARBA00049209"/>
    </source>
</evidence>
<dbReference type="InterPro" id="IPR000631">
    <property type="entry name" value="CARKD"/>
</dbReference>
<dbReference type="NCBIfam" id="TIGR00196">
    <property type="entry name" value="yjeF_cterm"/>
    <property type="match status" value="1"/>
</dbReference>
<evidence type="ECO:0000256" key="15">
    <source>
        <dbReference type="ARBA" id="ARBA00048238"/>
    </source>
</evidence>
<dbReference type="InterPro" id="IPR017953">
    <property type="entry name" value="Carbohydrate_kinase_pred_CS"/>
</dbReference>
<dbReference type="RefSeq" id="WP_122015282.1">
    <property type="nucleotide sequence ID" value="NZ_CP033169.1"/>
</dbReference>
<dbReference type="HAMAP" id="MF_01966">
    <property type="entry name" value="NADHX_epimerase"/>
    <property type="match status" value="1"/>
</dbReference>
<keyword evidence="24" id="KW-1185">Reference proteome</keyword>
<evidence type="ECO:0000256" key="13">
    <source>
        <dbReference type="ARBA" id="ARBA00023268"/>
    </source>
</evidence>
<feature type="binding site" evidence="18">
    <location>
        <begin position="138"/>
        <end position="144"/>
    </location>
    <ligand>
        <name>(6S)-NADPHX</name>
        <dbReference type="ChEBI" id="CHEBI:64076"/>
    </ligand>
</feature>
<dbReference type="PROSITE" id="PS01050">
    <property type="entry name" value="YJEF_C_2"/>
    <property type="match status" value="1"/>
</dbReference>
<dbReference type="InterPro" id="IPR001763">
    <property type="entry name" value="Rhodanese-like_dom"/>
</dbReference>
<dbReference type="GO" id="GO:0052855">
    <property type="term" value="F:ADP-dependent NAD(P)H-hydrate dehydratase activity"/>
    <property type="evidence" value="ECO:0007669"/>
    <property type="project" value="UniProtKB-UniRule"/>
</dbReference>
<evidence type="ECO:0000256" key="5">
    <source>
        <dbReference type="ARBA" id="ARBA00022723"/>
    </source>
</evidence>
<comment type="function">
    <text evidence="18">Catalyzes the epimerization of the S- and R-forms of NAD(P)HX, a damaged form of NAD(P)H that is a result of enzymatic or heat-dependent hydration. This is a prerequisite for the S-specific NAD(P)H-hydrate dehydratase to allow the repair of both epimers of NAD(P)HX.</text>
</comment>
<dbReference type="PROSITE" id="PS51383">
    <property type="entry name" value="YJEF_C_3"/>
    <property type="match status" value="1"/>
</dbReference>
<evidence type="ECO:0000256" key="3">
    <source>
        <dbReference type="ARBA" id="ARBA00006001"/>
    </source>
</evidence>
<comment type="cofactor">
    <cofactor evidence="17">
        <name>Mg(2+)</name>
        <dbReference type="ChEBI" id="CHEBI:18420"/>
    </cofactor>
</comment>
<keyword evidence="11 18" id="KW-0413">Isomerase</keyword>
<comment type="catalytic activity">
    <reaction evidence="2 18 19">
        <text>(6R)-NADPHX = (6S)-NADPHX</text>
        <dbReference type="Rhea" id="RHEA:32227"/>
        <dbReference type="ChEBI" id="CHEBI:64076"/>
        <dbReference type="ChEBI" id="CHEBI:64077"/>
        <dbReference type="EC" id="5.1.99.6"/>
    </reaction>
</comment>
<comment type="caution">
    <text evidence="18">Lacks conserved residue(s) required for the propagation of feature annotation.</text>
</comment>
<feature type="binding site" evidence="17">
    <location>
        <position position="391"/>
    </location>
    <ligand>
        <name>(6S)-NADPHX</name>
        <dbReference type="ChEBI" id="CHEBI:64076"/>
    </ligand>
</feature>
<keyword evidence="7 17" id="KW-0067">ATP-binding</keyword>
<dbReference type="GO" id="GO:0046496">
    <property type="term" value="P:nicotinamide nucleotide metabolic process"/>
    <property type="evidence" value="ECO:0007669"/>
    <property type="project" value="UniProtKB-UniRule"/>
</dbReference>
<feature type="binding site" evidence="17">
    <location>
        <begin position="428"/>
        <end position="432"/>
    </location>
    <ligand>
        <name>AMP</name>
        <dbReference type="ChEBI" id="CHEBI:456215"/>
    </ligand>
</feature>
<evidence type="ECO:0000313" key="23">
    <source>
        <dbReference type="EMBL" id="AYO31484.1"/>
    </source>
</evidence>
<proteinExistence type="inferred from homology"/>
<dbReference type="CDD" id="cd01171">
    <property type="entry name" value="YXKO-related"/>
    <property type="match status" value="1"/>
</dbReference>
<comment type="catalytic activity">
    <reaction evidence="16 17 19">
        <text>(6S)-NADPHX + ADP = AMP + phosphate + NADPH + H(+)</text>
        <dbReference type="Rhea" id="RHEA:32235"/>
        <dbReference type="ChEBI" id="CHEBI:15378"/>
        <dbReference type="ChEBI" id="CHEBI:43474"/>
        <dbReference type="ChEBI" id="CHEBI:57783"/>
        <dbReference type="ChEBI" id="CHEBI:64076"/>
        <dbReference type="ChEBI" id="CHEBI:456215"/>
        <dbReference type="ChEBI" id="CHEBI:456216"/>
        <dbReference type="EC" id="4.2.1.136"/>
    </reaction>
</comment>
<reference evidence="23 24" key="1">
    <citation type="submission" date="2018-10" db="EMBL/GenBank/DDBJ databases">
        <authorList>
            <person name="Zhang X."/>
        </authorList>
    </citation>
    <scope>NUCLEOTIDE SEQUENCE [LARGE SCALE GENOMIC DNA]</scope>
    <source>
        <strain evidence="23 24">SK-G1</strain>
    </source>
</reference>
<evidence type="ECO:0000259" key="20">
    <source>
        <dbReference type="PROSITE" id="PS50206"/>
    </source>
</evidence>
<feature type="binding site" evidence="17">
    <location>
        <position position="458"/>
    </location>
    <ligand>
        <name>(6S)-NADPHX</name>
        <dbReference type="ChEBI" id="CHEBI:64076"/>
    </ligand>
</feature>
<dbReference type="HAMAP" id="MF_01965">
    <property type="entry name" value="NADHX_dehydratase"/>
    <property type="match status" value="1"/>
</dbReference>
<evidence type="ECO:0000259" key="22">
    <source>
        <dbReference type="PROSITE" id="PS51385"/>
    </source>
</evidence>
<keyword evidence="5 18" id="KW-0479">Metal-binding</keyword>
<dbReference type="InterPro" id="IPR029056">
    <property type="entry name" value="Ribokinase-like"/>
</dbReference>
<feature type="binding site" evidence="18">
    <location>
        <position position="167"/>
    </location>
    <ligand>
        <name>(6S)-NADPHX</name>
        <dbReference type="ChEBI" id="CHEBI:64076"/>
    </ligand>
</feature>
<feature type="domain" description="Rhodanese" evidence="20">
    <location>
        <begin position="38"/>
        <end position="93"/>
    </location>
</feature>
<dbReference type="PIRSF" id="PIRSF017184">
    <property type="entry name" value="Nnr"/>
    <property type="match status" value="1"/>
</dbReference>
<keyword evidence="9 18" id="KW-0630">Potassium</keyword>
<keyword evidence="6 17" id="KW-0547">Nucleotide-binding</keyword>
<evidence type="ECO:0000256" key="17">
    <source>
        <dbReference type="HAMAP-Rule" id="MF_01965"/>
    </source>
</evidence>
<dbReference type="KEGG" id="bacg:D2962_13545"/>
<comment type="cofactor">
    <cofactor evidence="18 19">
        <name>K(+)</name>
        <dbReference type="ChEBI" id="CHEBI:29103"/>
    </cofactor>
    <text evidence="18 19">Binds 1 potassium ion per subunit.</text>
</comment>
<evidence type="ECO:0000259" key="21">
    <source>
        <dbReference type="PROSITE" id="PS51383"/>
    </source>
</evidence>
<feature type="binding site" evidence="18">
    <location>
        <begin position="62"/>
        <end position="66"/>
    </location>
    <ligand>
        <name>(6S)-NADPHX</name>
        <dbReference type="ChEBI" id="CHEBI:64076"/>
    </ligand>
</feature>
<dbReference type="PANTHER" id="PTHR12592">
    <property type="entry name" value="ATP-DEPENDENT (S)-NAD(P)H-HYDRATE DEHYDRATASE FAMILY MEMBER"/>
    <property type="match status" value="1"/>
</dbReference>
<organism evidence="23 24">
    <name type="scientific">Biomaibacter acetigenes</name>
    <dbReference type="NCBI Taxonomy" id="2316383"/>
    <lineage>
        <taxon>Bacteria</taxon>
        <taxon>Bacillati</taxon>
        <taxon>Bacillota</taxon>
        <taxon>Clostridia</taxon>
        <taxon>Thermosediminibacterales</taxon>
        <taxon>Tepidanaerobacteraceae</taxon>
        <taxon>Biomaibacter</taxon>
    </lineage>
</organism>
<dbReference type="InterPro" id="IPR030677">
    <property type="entry name" value="Nnr"/>
</dbReference>
<feature type="domain" description="YjeF C-terminal" evidence="21">
    <location>
        <begin position="234"/>
        <end position="517"/>
    </location>
</feature>
<gene>
    <name evidence="18" type="primary">nnrE</name>
    <name evidence="17" type="synonym">nnrD</name>
    <name evidence="23" type="ORF">D2962_13545</name>
</gene>
<evidence type="ECO:0000256" key="11">
    <source>
        <dbReference type="ARBA" id="ARBA00023235"/>
    </source>
</evidence>
<feature type="binding site" evidence="18">
    <location>
        <position position="63"/>
    </location>
    <ligand>
        <name>K(+)</name>
        <dbReference type="ChEBI" id="CHEBI:29103"/>
    </ligand>
</feature>
<evidence type="ECO:0000256" key="1">
    <source>
        <dbReference type="ARBA" id="ARBA00000013"/>
    </source>
</evidence>
<keyword evidence="8 17" id="KW-0521">NADP</keyword>
<evidence type="ECO:0000256" key="7">
    <source>
        <dbReference type="ARBA" id="ARBA00022840"/>
    </source>
</evidence>
<keyword evidence="12 17" id="KW-0456">Lyase</keyword>
<dbReference type="PANTHER" id="PTHR12592:SF0">
    <property type="entry name" value="ATP-DEPENDENT (S)-NAD(P)H-HYDRATE DEHYDRATASE"/>
    <property type="match status" value="1"/>
</dbReference>
<evidence type="ECO:0000256" key="8">
    <source>
        <dbReference type="ARBA" id="ARBA00022857"/>
    </source>
</evidence>
<evidence type="ECO:0000256" key="19">
    <source>
        <dbReference type="PIRNR" id="PIRNR017184"/>
    </source>
</evidence>
<comment type="subunit">
    <text evidence="17">Homotetramer.</text>
</comment>
<dbReference type="Pfam" id="PF01256">
    <property type="entry name" value="Carb_kinase"/>
    <property type="match status" value="1"/>
</dbReference>
<feature type="binding site" evidence="18">
    <location>
        <position position="134"/>
    </location>
    <ligand>
        <name>K(+)</name>
        <dbReference type="ChEBI" id="CHEBI:29103"/>
    </ligand>
</feature>
<dbReference type="GO" id="GO:0046872">
    <property type="term" value="F:metal ion binding"/>
    <property type="evidence" value="ECO:0007669"/>
    <property type="project" value="UniProtKB-UniRule"/>
</dbReference>
<evidence type="ECO:0000256" key="6">
    <source>
        <dbReference type="ARBA" id="ARBA00022741"/>
    </source>
</evidence>
<dbReference type="AlphaFoldDB" id="A0A3G2R7I7"/>
<name>A0A3G2R7I7_9FIRM</name>
<dbReference type="SUPFAM" id="SSF64153">
    <property type="entry name" value="YjeF N-terminal domain-like"/>
    <property type="match status" value="1"/>
</dbReference>
<comment type="similarity">
    <text evidence="17">Belongs to the NnrD/CARKD family.</text>
</comment>
<dbReference type="SUPFAM" id="SSF53613">
    <property type="entry name" value="Ribokinase-like"/>
    <property type="match status" value="1"/>
</dbReference>
<feature type="binding site" evidence="17">
    <location>
        <position position="340"/>
    </location>
    <ligand>
        <name>(6S)-NADPHX</name>
        <dbReference type="ChEBI" id="CHEBI:64076"/>
    </ligand>
</feature>
<comment type="similarity">
    <text evidence="4 19">In the C-terminal section; belongs to the NnrD/CARKD family.</text>
</comment>
<dbReference type="GO" id="GO:0052856">
    <property type="term" value="F:NAD(P)HX epimerase activity"/>
    <property type="evidence" value="ECO:0007669"/>
    <property type="project" value="UniProtKB-UniRule"/>
</dbReference>
<evidence type="ECO:0000256" key="12">
    <source>
        <dbReference type="ARBA" id="ARBA00023239"/>
    </source>
</evidence>
<dbReference type="EC" id="5.1.99.6" evidence="19"/>
<dbReference type="InterPro" id="IPR036652">
    <property type="entry name" value="YjeF_N_dom_sf"/>
</dbReference>
<keyword evidence="13" id="KW-0511">Multifunctional enzyme</keyword>
<feature type="domain" description="YjeF N-terminal" evidence="22">
    <location>
        <begin position="9"/>
        <end position="224"/>
    </location>
</feature>
<evidence type="ECO:0000256" key="9">
    <source>
        <dbReference type="ARBA" id="ARBA00022958"/>
    </source>
</evidence>
<comment type="function">
    <text evidence="14 19">Bifunctional enzyme that catalyzes the epimerization of the S- and R-forms of NAD(P)HX and the dehydration of the S-form of NAD(P)HX at the expense of ADP, which is converted to AMP. This allows the repair of both epimers of NAD(P)HX, a damaged form of NAD(P)H that is a result of enzymatic or heat-dependent hydration.</text>
</comment>
<dbReference type="InterPro" id="IPR004443">
    <property type="entry name" value="YjeF_N_dom"/>
</dbReference>
<dbReference type="Proteomes" id="UP000280960">
    <property type="component" value="Chromosome"/>
</dbReference>
<evidence type="ECO:0000256" key="18">
    <source>
        <dbReference type="HAMAP-Rule" id="MF_01966"/>
    </source>
</evidence>
<dbReference type="GO" id="GO:0110051">
    <property type="term" value="P:metabolite repair"/>
    <property type="evidence" value="ECO:0007669"/>
    <property type="project" value="TreeGrafter"/>
</dbReference>
<comment type="function">
    <text evidence="17">Catalyzes the dehydration of the S-form of NAD(P)HX at the expense of ADP, which is converted to AMP. Together with NAD(P)HX epimerase, which catalyzes the epimerization of the S- and R-forms, the enzyme allows the repair of both epimers of NAD(P)HX, a damaged form of NAD(P)H that is a result of enzymatic or heat-dependent hydration.</text>
</comment>
<evidence type="ECO:0000313" key="24">
    <source>
        <dbReference type="Proteomes" id="UP000280960"/>
    </source>
</evidence>
<evidence type="ECO:0000256" key="14">
    <source>
        <dbReference type="ARBA" id="ARBA00025153"/>
    </source>
</evidence>
<dbReference type="EC" id="4.2.1.136" evidence="19"/>
<dbReference type="Gene3D" id="3.40.50.10260">
    <property type="entry name" value="YjeF N-terminal domain"/>
    <property type="match status" value="1"/>
</dbReference>
<comment type="similarity">
    <text evidence="3 19">In the N-terminal section; belongs to the NnrE/AIBP family.</text>
</comment>
<evidence type="ECO:0000256" key="4">
    <source>
        <dbReference type="ARBA" id="ARBA00009524"/>
    </source>
</evidence>
<dbReference type="Pfam" id="PF03853">
    <property type="entry name" value="YjeF_N"/>
    <property type="match status" value="1"/>
</dbReference>
<dbReference type="PROSITE" id="PS51385">
    <property type="entry name" value="YJEF_N"/>
    <property type="match status" value="1"/>
</dbReference>
<feature type="binding site" evidence="17">
    <location>
        <position position="457"/>
    </location>
    <ligand>
        <name>AMP</name>
        <dbReference type="ChEBI" id="CHEBI:456215"/>
    </ligand>
</feature>
<feature type="binding site" evidence="18">
    <location>
        <position position="170"/>
    </location>
    <ligand>
        <name>K(+)</name>
        <dbReference type="ChEBI" id="CHEBI:29103"/>
    </ligand>
</feature>
<dbReference type="Gene3D" id="3.40.1190.20">
    <property type="match status" value="1"/>
</dbReference>
<sequence length="529" mass="55202">MKVVSPSTMRELDRKAIEDMNVPGIVLMENAGREVALAVKRLWDEDPLKKKRKVVLFCGKGNNGGDGFVAARHLANMGFEPIIFLVAEPEAIKGDAAINYHIILNMDISVIIIESGEDLDKAREHCGDAAAIVDALFGTGLRGEVQGTGRQAIELINSLDVPVVAVDIPSGISGETGKVLGAAVRARETVTMALPKMGMVLYPGAAYAGKIIVADIGMPSSILKSVKAEAELLEKDQVAGLFKPYPPDAHKGTFGRVFILAGSAGMTGAAALCSLAAARSGAGLVTLGTPESLNDIMEAKITEVMTLALPETPQRSFSIKALGKALEFSSQCDAAAIGPGLSRQDETRDFIRQFVAACPVPMVIDADGLNALAEKPEILAGLKVPAIITPHPGEMARLLSTDAGAVQEDRVGAVREATKRFKCTALLKGARTMIAAPEGSLWINPTGNPGMATGGSGDVLTGIIAAFLARGMEPWEAAAAGAYIHGLAGDLAAAAKGEISLIASDLLDFLPEAFSKFEARSSNTQPIDG</sequence>
<dbReference type="NCBIfam" id="TIGR00197">
    <property type="entry name" value="yjeF_nterm"/>
    <property type="match status" value="1"/>
</dbReference>
<comment type="catalytic activity">
    <reaction evidence="1 18 19">
        <text>(6R)-NADHX = (6S)-NADHX</text>
        <dbReference type="Rhea" id="RHEA:32215"/>
        <dbReference type="ChEBI" id="CHEBI:64074"/>
        <dbReference type="ChEBI" id="CHEBI:64075"/>
        <dbReference type="EC" id="5.1.99.6"/>
    </reaction>
</comment>
<comment type="similarity">
    <text evidence="18">Belongs to the NnrE/AIBP family.</text>
</comment>
<feature type="binding site" evidence="17">
    <location>
        <position position="269"/>
    </location>
    <ligand>
        <name>(6S)-NADPHX</name>
        <dbReference type="ChEBI" id="CHEBI:64076"/>
    </ligand>
</feature>
<evidence type="ECO:0000256" key="10">
    <source>
        <dbReference type="ARBA" id="ARBA00023027"/>
    </source>
</evidence>
<dbReference type="GO" id="GO:0005524">
    <property type="term" value="F:ATP binding"/>
    <property type="evidence" value="ECO:0007669"/>
    <property type="project" value="UniProtKB-UniRule"/>
</dbReference>
<dbReference type="PROSITE" id="PS50206">
    <property type="entry name" value="RHODANESE_3"/>
    <property type="match status" value="1"/>
</dbReference>
<comment type="catalytic activity">
    <reaction evidence="15 17 19">
        <text>(6S)-NADHX + ADP = AMP + phosphate + NADH + H(+)</text>
        <dbReference type="Rhea" id="RHEA:32223"/>
        <dbReference type="ChEBI" id="CHEBI:15378"/>
        <dbReference type="ChEBI" id="CHEBI:43474"/>
        <dbReference type="ChEBI" id="CHEBI:57945"/>
        <dbReference type="ChEBI" id="CHEBI:64074"/>
        <dbReference type="ChEBI" id="CHEBI:456215"/>
        <dbReference type="ChEBI" id="CHEBI:456216"/>
        <dbReference type="EC" id="4.2.1.136"/>
    </reaction>
</comment>
<evidence type="ECO:0000256" key="2">
    <source>
        <dbReference type="ARBA" id="ARBA00000909"/>
    </source>
</evidence>
<accession>A0A3G2R7I7</accession>